<dbReference type="Proteomes" id="UP001165064">
    <property type="component" value="Unassembled WGS sequence"/>
</dbReference>
<reference evidence="1" key="1">
    <citation type="submission" date="2023-04" db="EMBL/GenBank/DDBJ databases">
        <title>Ambrosiozyma monospora NBRC 10751.</title>
        <authorList>
            <person name="Ichikawa N."/>
            <person name="Sato H."/>
            <person name="Tonouchi N."/>
        </authorList>
    </citation>
    <scope>NUCLEOTIDE SEQUENCE</scope>
    <source>
        <strain evidence="1">NBRC 10751</strain>
    </source>
</reference>
<dbReference type="EMBL" id="BSXS01001710">
    <property type="protein sequence ID" value="GME77009.1"/>
    <property type="molecule type" value="Genomic_DNA"/>
</dbReference>
<accession>A0ACB5SZF2</accession>
<gene>
    <name evidence="1" type="ORF">Amon02_000286000</name>
</gene>
<organism evidence="1 2">
    <name type="scientific">Ambrosiozyma monospora</name>
    <name type="common">Yeast</name>
    <name type="synonym">Endomycopsis monosporus</name>
    <dbReference type="NCBI Taxonomy" id="43982"/>
    <lineage>
        <taxon>Eukaryota</taxon>
        <taxon>Fungi</taxon>
        <taxon>Dikarya</taxon>
        <taxon>Ascomycota</taxon>
        <taxon>Saccharomycotina</taxon>
        <taxon>Pichiomycetes</taxon>
        <taxon>Pichiales</taxon>
        <taxon>Pichiaceae</taxon>
        <taxon>Ambrosiozyma</taxon>
    </lineage>
</organism>
<evidence type="ECO:0000313" key="2">
    <source>
        <dbReference type="Proteomes" id="UP001165064"/>
    </source>
</evidence>
<keyword evidence="2" id="KW-1185">Reference proteome</keyword>
<sequence length="229" mass="26359">MSFANFDIEAQKERNPVNVTFQPLNELSNKLSDFTSNVSRIDRYQQQLGTKRDNSQLRSQVEKLVTQTDKLQQDITQQLSKLELANEESNSNSQNATFGFTLDKLQTQFQQVFKNYQVVVRSYNEKLQSVRVNEEYAKNEREQQLKFNANTALFSQDSSSTIPNATNYGSTGNNLDEGIQTQTQIQKQALIQKQQGISETELQYHQDLIQHRENAIENISKGIPLKTTW</sequence>
<protein>
    <submittedName>
        <fullName evidence="1">Unnamed protein product</fullName>
    </submittedName>
</protein>
<comment type="caution">
    <text evidence="1">The sequence shown here is derived from an EMBL/GenBank/DDBJ whole genome shotgun (WGS) entry which is preliminary data.</text>
</comment>
<proteinExistence type="predicted"/>
<name>A0ACB5SZF2_AMBMO</name>
<evidence type="ECO:0000313" key="1">
    <source>
        <dbReference type="EMBL" id="GME77009.1"/>
    </source>
</evidence>